<dbReference type="GO" id="GO:0098978">
    <property type="term" value="C:glutamatergic synapse"/>
    <property type="evidence" value="ECO:0007669"/>
    <property type="project" value="TreeGrafter"/>
</dbReference>
<dbReference type="GO" id="GO:0098837">
    <property type="term" value="C:postsynaptic recycling endosome"/>
    <property type="evidence" value="ECO:0007669"/>
    <property type="project" value="TreeGrafter"/>
</dbReference>
<keyword evidence="1" id="KW-0175">Coiled coil</keyword>
<organism evidence="2 3">
    <name type="scientific">Molossus molossus</name>
    <name type="common">Pallas' mastiff bat</name>
    <name type="synonym">Vespertilio molossus</name>
    <dbReference type="NCBI Taxonomy" id="27622"/>
    <lineage>
        <taxon>Eukaryota</taxon>
        <taxon>Metazoa</taxon>
        <taxon>Chordata</taxon>
        <taxon>Craniata</taxon>
        <taxon>Vertebrata</taxon>
        <taxon>Euteleostomi</taxon>
        <taxon>Mammalia</taxon>
        <taxon>Eutheria</taxon>
        <taxon>Laurasiatheria</taxon>
        <taxon>Chiroptera</taxon>
        <taxon>Yangochiroptera</taxon>
        <taxon>Molossidae</taxon>
        <taxon>Molossus</taxon>
    </lineage>
</organism>
<dbReference type="AlphaFoldDB" id="A0A7J8J674"/>
<evidence type="ECO:0000313" key="3">
    <source>
        <dbReference type="Proteomes" id="UP000550707"/>
    </source>
</evidence>
<comment type="caution">
    <text evidence="2">The sequence shown here is derived from an EMBL/GenBank/DDBJ whole genome shotgun (WGS) entry which is preliminary data.</text>
</comment>
<dbReference type="PANTHER" id="PTHR18978">
    <property type="entry name" value="GRIP-1 ASSOCIATED PROTEIN 1"/>
    <property type="match status" value="1"/>
</dbReference>
<protein>
    <submittedName>
        <fullName evidence="2">GRIP1 associated protein 1</fullName>
    </submittedName>
</protein>
<dbReference type="GO" id="GO:1905244">
    <property type="term" value="P:regulation of modification of synaptic structure"/>
    <property type="evidence" value="ECO:0007669"/>
    <property type="project" value="TreeGrafter"/>
</dbReference>
<dbReference type="PANTHER" id="PTHR18978:SF1">
    <property type="entry name" value="GRIP1-ASSOCIATED PROTEIN 1"/>
    <property type="match status" value="1"/>
</dbReference>
<keyword evidence="3" id="KW-1185">Reference proteome</keyword>
<dbReference type="GO" id="GO:0099158">
    <property type="term" value="P:regulation of recycling endosome localization within postsynapse"/>
    <property type="evidence" value="ECO:0007669"/>
    <property type="project" value="TreeGrafter"/>
</dbReference>
<dbReference type="GO" id="GO:0099152">
    <property type="term" value="P:regulation of neurotransmitter receptor transport, endosome to postsynaptic membrane"/>
    <property type="evidence" value="ECO:0007669"/>
    <property type="project" value="TreeGrafter"/>
</dbReference>
<dbReference type="GO" id="GO:0098998">
    <property type="term" value="C:extrinsic component of postsynaptic early endosome membrane"/>
    <property type="evidence" value="ECO:0007669"/>
    <property type="project" value="TreeGrafter"/>
</dbReference>
<accession>A0A7J8J674</accession>
<name>A0A7J8J674_MOLMO</name>
<evidence type="ECO:0000256" key="1">
    <source>
        <dbReference type="SAM" id="Coils"/>
    </source>
</evidence>
<proteinExistence type="predicted"/>
<dbReference type="GO" id="GO:0098887">
    <property type="term" value="P:neurotransmitter receptor transport, endosome to postsynaptic membrane"/>
    <property type="evidence" value="ECO:0007669"/>
    <property type="project" value="TreeGrafter"/>
</dbReference>
<sequence>MLQAKLHSQEEDFRLQNSTLMAEFSKLCNQMEQLELENQQLKDGASRAGAPQAGSVVDGELLRLQAENTALQKNVAGVWRPSWGPWGLSRMFSSWGKVERLQNQAWPCHEPQHMTLDKPFHLSEPKPPHLQSVYSDVHPLGDCKRDKSAIFLSLVQCLVPNRFYRLAN</sequence>
<dbReference type="InterPro" id="IPR026204">
    <property type="entry name" value="GRIPAP1"/>
</dbReference>
<reference evidence="2 3" key="1">
    <citation type="journal article" date="2020" name="Nature">
        <title>Six reference-quality genomes reveal evolution of bat adaptations.</title>
        <authorList>
            <person name="Jebb D."/>
            <person name="Huang Z."/>
            <person name="Pippel M."/>
            <person name="Hughes G.M."/>
            <person name="Lavrichenko K."/>
            <person name="Devanna P."/>
            <person name="Winkler S."/>
            <person name="Jermiin L.S."/>
            <person name="Skirmuntt E.C."/>
            <person name="Katzourakis A."/>
            <person name="Burkitt-Gray L."/>
            <person name="Ray D.A."/>
            <person name="Sullivan K.A.M."/>
            <person name="Roscito J.G."/>
            <person name="Kirilenko B.M."/>
            <person name="Davalos L.M."/>
            <person name="Corthals A.P."/>
            <person name="Power M.L."/>
            <person name="Jones G."/>
            <person name="Ransome R.D."/>
            <person name="Dechmann D.K.N."/>
            <person name="Locatelli A.G."/>
            <person name="Puechmaille S.J."/>
            <person name="Fedrigo O."/>
            <person name="Jarvis E.D."/>
            <person name="Hiller M."/>
            <person name="Vernes S.C."/>
            <person name="Myers E.W."/>
            <person name="Teeling E.C."/>
        </authorList>
    </citation>
    <scope>NUCLEOTIDE SEQUENCE [LARGE SCALE GENOMIC DNA]</scope>
    <source>
        <strain evidence="2">MMolMol1</strain>
        <tissue evidence="2">Muscle</tissue>
    </source>
</reference>
<dbReference type="EMBL" id="JACASF010000002">
    <property type="protein sequence ID" value="KAF6492178.1"/>
    <property type="molecule type" value="Genomic_DNA"/>
</dbReference>
<feature type="coiled-coil region" evidence="1">
    <location>
        <begin position="17"/>
        <end position="44"/>
    </location>
</feature>
<gene>
    <name evidence="2" type="ORF">HJG59_005990</name>
</gene>
<evidence type="ECO:0000313" key="2">
    <source>
        <dbReference type="EMBL" id="KAF6492178.1"/>
    </source>
</evidence>
<dbReference type="Proteomes" id="UP000550707">
    <property type="component" value="Unassembled WGS sequence"/>
</dbReference>